<feature type="compositionally biased region" description="Pro residues" evidence="1">
    <location>
        <begin position="64"/>
        <end position="75"/>
    </location>
</feature>
<comment type="caution">
    <text evidence="4">The sequence shown here is derived from an EMBL/GenBank/DDBJ whole genome shotgun (WGS) entry which is preliminary data.</text>
</comment>
<dbReference type="EMBL" id="JBHMBS010000017">
    <property type="protein sequence ID" value="MFB9679679.1"/>
    <property type="molecule type" value="Genomic_DNA"/>
</dbReference>
<name>A0ABV5TKN5_9ACTN</name>
<dbReference type="Gene3D" id="3.30.300.30">
    <property type="match status" value="1"/>
</dbReference>
<feature type="compositionally biased region" description="Low complexity" evidence="1">
    <location>
        <begin position="8"/>
        <end position="24"/>
    </location>
</feature>
<gene>
    <name evidence="4" type="ORF">ACFFRH_29705</name>
</gene>
<dbReference type="InterPro" id="IPR045851">
    <property type="entry name" value="AMP-bd_C_sf"/>
</dbReference>
<evidence type="ECO:0000256" key="1">
    <source>
        <dbReference type="SAM" id="MobiDB-lite"/>
    </source>
</evidence>
<dbReference type="PANTHER" id="PTHR43767:SF1">
    <property type="entry name" value="NONRIBOSOMAL PEPTIDE SYNTHASE PES1 (EUROFUNG)-RELATED"/>
    <property type="match status" value="1"/>
</dbReference>
<dbReference type="InterPro" id="IPR000873">
    <property type="entry name" value="AMP-dep_synth/lig_dom"/>
</dbReference>
<dbReference type="InterPro" id="IPR025110">
    <property type="entry name" value="AMP-bd_C"/>
</dbReference>
<feature type="domain" description="AMP-binding enzyme C-terminal" evidence="3">
    <location>
        <begin position="500"/>
        <end position="575"/>
    </location>
</feature>
<dbReference type="Pfam" id="PF00501">
    <property type="entry name" value="AMP-binding"/>
    <property type="match status" value="1"/>
</dbReference>
<evidence type="ECO:0000259" key="2">
    <source>
        <dbReference type="Pfam" id="PF00501"/>
    </source>
</evidence>
<dbReference type="PANTHER" id="PTHR43767">
    <property type="entry name" value="LONG-CHAIN-FATTY-ACID--COA LIGASE"/>
    <property type="match status" value="1"/>
</dbReference>
<feature type="domain" description="AMP-dependent synthetase/ligase" evidence="2">
    <location>
        <begin position="89"/>
        <end position="450"/>
    </location>
</feature>
<protein>
    <submittedName>
        <fullName evidence="4">Class I adenylate-forming enzyme family protein</fullName>
    </submittedName>
</protein>
<evidence type="ECO:0000313" key="5">
    <source>
        <dbReference type="Proteomes" id="UP001589610"/>
    </source>
</evidence>
<dbReference type="SUPFAM" id="SSF56801">
    <property type="entry name" value="Acetyl-CoA synthetase-like"/>
    <property type="match status" value="1"/>
</dbReference>
<dbReference type="Gene3D" id="3.40.50.12780">
    <property type="entry name" value="N-terminal domain of ligase-like"/>
    <property type="match status" value="1"/>
</dbReference>
<sequence>MTTPAPHGSGTPGSATPGAGTPGSEVSGPDASGHRSSGSGSWGAGPGGPAAGGPHGPHGSPGPRNSPSPPSPPGSPGSYAPDGWGALLRAAVRRFGGRTAMVAHGERRTYRELGSNAARLANALHGLGVRPGDRVALMAEDRVEALEAYVACAFGGFTAVHVNDRLRAGEVQAIVDDADVRAFLHTEGRTEVAEAIAGPGVLVSAGRDPARGALRYADLLAGASDRVPEAGPGGFPAVIGYTSGTTGDAKGVVVEDATLARIIRHMPFHYRLAPGGRCAFTGTFSFVAGLWGVILPHLYLGGTLSFMAGLAPDAWVDAMIRERSAFTYVPSPLAPAFVAEVRRRPEVLGTLRTVLHSASALPPDLVREMVDLVGSRYIETWGMTETGAPVTATSAADWGPGCEADDIHASVGRPMPIASVRVLDEAGDPLPPGAVGELAVESDTLFAGYHNRPDATAEAFTGPWFRTGDAGRVDEAGYVYITDRIKDMIITGGMNVYPAELEKVLAGMPGIAEAAVFGTPHERWGEAVTVAVTPSPGAAVTGEDVIGFLSGRVAGYKKPSRVFVVEELPRNAARKVRKEVLRRRFQDTDGSALP</sequence>
<dbReference type="Pfam" id="PF13193">
    <property type="entry name" value="AMP-binding_C"/>
    <property type="match status" value="1"/>
</dbReference>
<organism evidence="4 5">
    <name type="scientific">Streptosporangium vulgare</name>
    <dbReference type="NCBI Taxonomy" id="46190"/>
    <lineage>
        <taxon>Bacteria</taxon>
        <taxon>Bacillati</taxon>
        <taxon>Actinomycetota</taxon>
        <taxon>Actinomycetes</taxon>
        <taxon>Streptosporangiales</taxon>
        <taxon>Streptosporangiaceae</taxon>
        <taxon>Streptosporangium</taxon>
    </lineage>
</organism>
<accession>A0ABV5TKN5</accession>
<evidence type="ECO:0000313" key="4">
    <source>
        <dbReference type="EMBL" id="MFB9679679.1"/>
    </source>
</evidence>
<dbReference type="PROSITE" id="PS00455">
    <property type="entry name" value="AMP_BINDING"/>
    <property type="match status" value="1"/>
</dbReference>
<dbReference type="InterPro" id="IPR020845">
    <property type="entry name" value="AMP-binding_CS"/>
</dbReference>
<dbReference type="Proteomes" id="UP001589610">
    <property type="component" value="Unassembled WGS sequence"/>
</dbReference>
<dbReference type="InterPro" id="IPR042099">
    <property type="entry name" value="ANL_N_sf"/>
</dbReference>
<reference evidence="4 5" key="1">
    <citation type="submission" date="2024-09" db="EMBL/GenBank/DDBJ databases">
        <authorList>
            <person name="Sun Q."/>
            <person name="Mori K."/>
        </authorList>
    </citation>
    <scope>NUCLEOTIDE SEQUENCE [LARGE SCALE GENOMIC DNA]</scope>
    <source>
        <strain evidence="4 5">JCM 3028</strain>
    </source>
</reference>
<keyword evidence="5" id="KW-1185">Reference proteome</keyword>
<proteinExistence type="predicted"/>
<feature type="compositionally biased region" description="Gly residues" evidence="1">
    <location>
        <begin position="40"/>
        <end position="56"/>
    </location>
</feature>
<dbReference type="RefSeq" id="WP_386161028.1">
    <property type="nucleotide sequence ID" value="NZ_JBHMBS010000017.1"/>
</dbReference>
<evidence type="ECO:0000259" key="3">
    <source>
        <dbReference type="Pfam" id="PF13193"/>
    </source>
</evidence>
<dbReference type="InterPro" id="IPR050237">
    <property type="entry name" value="ATP-dep_AMP-bd_enzyme"/>
</dbReference>
<feature type="region of interest" description="Disordered" evidence="1">
    <location>
        <begin position="1"/>
        <end position="82"/>
    </location>
</feature>